<sequence>MTGTALILGPSGKIGSNASRAFEAAGWHVRHYKRGTDMTEAARGADVIVNGLNPPNYHDWDRIIPAITAQVIAAAEASGATIIHPATVYNLGDRPGTWDETTPHRPVARKGRIREEMEDAFRASSAQVILLRAGHFIDPERDDDIMGIGHLRALRRGRVTALGGTDVHQAYAYLPDWSRAAEALAARRETLPRYNDIPFPGHSFSVRELTARLEGLSGRPLKIFHFPWWLFRVTGPLWELAREMTEMRYLYETDHRLGATRLSALLPEFRATELDAVLRRCLPEGWQRAGGAPMTVAANG</sequence>
<gene>
    <name evidence="1" type="ORF">GZA08_16640</name>
</gene>
<dbReference type="InterPro" id="IPR036291">
    <property type="entry name" value="NAD(P)-bd_dom_sf"/>
</dbReference>
<dbReference type="SUPFAM" id="SSF51735">
    <property type="entry name" value="NAD(P)-binding Rossmann-fold domains"/>
    <property type="match status" value="1"/>
</dbReference>
<organism evidence="1 2">
    <name type="scientific">Pseudoroseicyclus tamaricis</name>
    <dbReference type="NCBI Taxonomy" id="2705421"/>
    <lineage>
        <taxon>Bacteria</taxon>
        <taxon>Pseudomonadati</taxon>
        <taxon>Pseudomonadota</taxon>
        <taxon>Alphaproteobacteria</taxon>
        <taxon>Rhodobacterales</taxon>
        <taxon>Paracoccaceae</taxon>
        <taxon>Pseudoroseicyclus</taxon>
    </lineage>
</organism>
<evidence type="ECO:0000313" key="2">
    <source>
        <dbReference type="Proteomes" id="UP000474757"/>
    </source>
</evidence>
<protein>
    <submittedName>
        <fullName evidence="1">Sugar nucleotide-binding protein</fullName>
    </submittedName>
</protein>
<dbReference type="AlphaFoldDB" id="A0A6B2K0X6"/>
<dbReference type="Proteomes" id="UP000474757">
    <property type="component" value="Unassembled WGS sequence"/>
</dbReference>
<name>A0A6B2K0X6_9RHOB</name>
<dbReference type="EMBL" id="JAAGAB010000004">
    <property type="protein sequence ID" value="NDV02599.1"/>
    <property type="molecule type" value="Genomic_DNA"/>
</dbReference>
<proteinExistence type="predicted"/>
<evidence type="ECO:0000313" key="1">
    <source>
        <dbReference type="EMBL" id="NDV02599.1"/>
    </source>
</evidence>
<dbReference type="Gene3D" id="3.40.50.720">
    <property type="entry name" value="NAD(P)-binding Rossmann-like Domain"/>
    <property type="match status" value="1"/>
</dbReference>
<reference evidence="1 2" key="1">
    <citation type="submission" date="2020-02" db="EMBL/GenBank/DDBJ databases">
        <title>Pseudoroseicyclus tamarix, sp. nov., isolated from offshore sediment of a Tamarix chinensis forest.</title>
        <authorList>
            <person name="Gai Y."/>
        </authorList>
    </citation>
    <scope>NUCLEOTIDE SEQUENCE [LARGE SCALE GENOMIC DNA]</scope>
    <source>
        <strain evidence="1 2">CLL3-39</strain>
    </source>
</reference>
<dbReference type="RefSeq" id="WP_163895715.1">
    <property type="nucleotide sequence ID" value="NZ_JAAFYS010000004.1"/>
</dbReference>
<keyword evidence="2" id="KW-1185">Reference proteome</keyword>
<comment type="caution">
    <text evidence="1">The sequence shown here is derived from an EMBL/GenBank/DDBJ whole genome shotgun (WGS) entry which is preliminary data.</text>
</comment>
<accession>A0A6B2K0X6</accession>